<dbReference type="SUPFAM" id="SSF56601">
    <property type="entry name" value="beta-lactamase/transpeptidase-like"/>
    <property type="match status" value="1"/>
</dbReference>
<dbReference type="EC" id="3.5.2.6" evidence="3 6"/>
<evidence type="ECO:0000313" key="9">
    <source>
        <dbReference type="EMBL" id="NUB44983.1"/>
    </source>
</evidence>
<dbReference type="PROSITE" id="PS00146">
    <property type="entry name" value="BETA_LACTAMASE_A"/>
    <property type="match status" value="1"/>
</dbReference>
<dbReference type="InterPro" id="IPR045155">
    <property type="entry name" value="Beta-lactam_cat"/>
</dbReference>
<comment type="similarity">
    <text evidence="2 6">Belongs to the class-A beta-lactamase family.</text>
</comment>
<organism evidence="9 10">
    <name type="scientific">Fertoeibacter niger</name>
    <dbReference type="NCBI Taxonomy" id="2656921"/>
    <lineage>
        <taxon>Bacteria</taxon>
        <taxon>Pseudomonadati</taxon>
        <taxon>Pseudomonadota</taxon>
        <taxon>Alphaproteobacteria</taxon>
        <taxon>Rhodobacterales</taxon>
        <taxon>Paracoccaceae</taxon>
        <taxon>Fertoeibacter</taxon>
    </lineage>
</organism>
<evidence type="ECO:0000313" key="10">
    <source>
        <dbReference type="Proteomes" id="UP000484076"/>
    </source>
</evidence>
<dbReference type="InterPro" id="IPR023650">
    <property type="entry name" value="Beta-lactam_class-A_AS"/>
</dbReference>
<reference evidence="9" key="1">
    <citation type="submission" date="2020-05" db="EMBL/GenBank/DDBJ databases">
        <title>Fertoebacter nigrum gen. nov., sp. nov., a new member of the family Rhodobacteraceae.</title>
        <authorList>
            <person name="Szuroczki S."/>
            <person name="Abbaszade G."/>
            <person name="Buni D."/>
            <person name="Schumann P."/>
            <person name="Toth E."/>
        </authorList>
    </citation>
    <scope>NUCLEOTIDE SEQUENCE</scope>
    <source>
        <strain evidence="9">RG-N-1a</strain>
    </source>
</reference>
<keyword evidence="5 6" id="KW-0046">Antibiotic resistance</keyword>
<evidence type="ECO:0000256" key="4">
    <source>
        <dbReference type="ARBA" id="ARBA00022801"/>
    </source>
</evidence>
<protein>
    <recommendedName>
        <fullName evidence="3 6">Beta-lactamase</fullName>
        <ecNumber evidence="3 6">3.5.2.6</ecNumber>
    </recommendedName>
</protein>
<evidence type="ECO:0000256" key="6">
    <source>
        <dbReference type="RuleBase" id="RU361140"/>
    </source>
</evidence>
<feature type="domain" description="Beta-lactamase class A catalytic" evidence="8">
    <location>
        <begin position="50"/>
        <end position="265"/>
    </location>
</feature>
<dbReference type="GO" id="GO:0030655">
    <property type="term" value="P:beta-lactam antibiotic catabolic process"/>
    <property type="evidence" value="ECO:0007669"/>
    <property type="project" value="InterPro"/>
</dbReference>
<evidence type="ECO:0000256" key="5">
    <source>
        <dbReference type="ARBA" id="ARBA00023251"/>
    </source>
</evidence>
<dbReference type="Gene3D" id="3.40.710.10">
    <property type="entry name" value="DD-peptidase/beta-lactamase superfamily"/>
    <property type="match status" value="1"/>
</dbReference>
<evidence type="ECO:0000256" key="7">
    <source>
        <dbReference type="SAM" id="SignalP"/>
    </source>
</evidence>
<evidence type="ECO:0000259" key="8">
    <source>
        <dbReference type="Pfam" id="PF13354"/>
    </source>
</evidence>
<dbReference type="PANTHER" id="PTHR35333">
    <property type="entry name" value="BETA-LACTAMASE"/>
    <property type="match status" value="1"/>
</dbReference>
<dbReference type="EMBL" id="WHUT02000006">
    <property type="protein sequence ID" value="NUB44983.1"/>
    <property type="molecule type" value="Genomic_DNA"/>
</dbReference>
<keyword evidence="10" id="KW-1185">Reference proteome</keyword>
<comment type="caution">
    <text evidence="9">The sequence shown here is derived from an EMBL/GenBank/DDBJ whole genome shotgun (WGS) entry which is preliminary data.</text>
</comment>
<gene>
    <name evidence="9" type="primary">bla</name>
    <name evidence="9" type="ORF">GEU84_011345</name>
</gene>
<feature type="chain" id="PRO_5036452119" description="Beta-lactamase" evidence="7">
    <location>
        <begin position="28"/>
        <end position="294"/>
    </location>
</feature>
<dbReference type="PANTHER" id="PTHR35333:SF3">
    <property type="entry name" value="BETA-LACTAMASE-TYPE TRANSPEPTIDASE FOLD CONTAINING PROTEIN"/>
    <property type="match status" value="1"/>
</dbReference>
<keyword evidence="7" id="KW-0732">Signal</keyword>
<evidence type="ECO:0000256" key="3">
    <source>
        <dbReference type="ARBA" id="ARBA00012865"/>
    </source>
</evidence>
<evidence type="ECO:0000256" key="1">
    <source>
        <dbReference type="ARBA" id="ARBA00001526"/>
    </source>
</evidence>
<evidence type="ECO:0000256" key="2">
    <source>
        <dbReference type="ARBA" id="ARBA00009009"/>
    </source>
</evidence>
<dbReference type="AlphaFoldDB" id="A0A8X8GZY0"/>
<dbReference type="InterPro" id="IPR000871">
    <property type="entry name" value="Beta-lactam_class-A"/>
</dbReference>
<comment type="catalytic activity">
    <reaction evidence="1 6">
        <text>a beta-lactam + H2O = a substituted beta-amino acid</text>
        <dbReference type="Rhea" id="RHEA:20401"/>
        <dbReference type="ChEBI" id="CHEBI:15377"/>
        <dbReference type="ChEBI" id="CHEBI:35627"/>
        <dbReference type="ChEBI" id="CHEBI:140347"/>
        <dbReference type="EC" id="3.5.2.6"/>
    </reaction>
</comment>
<proteinExistence type="inferred from homology"/>
<dbReference type="InterPro" id="IPR012338">
    <property type="entry name" value="Beta-lactam/transpept-like"/>
</dbReference>
<sequence length="294" mass="31668">MKSQFWSRQRLAAGFAIGLFAGTGALAAEAESQLMQTVDSIEQSLNVRVGLVVRDSASDWAISHRADERFLMTSTFKAMLCGAVLDRVDDGALDLGETIKIEAEAILDYAPVTEGRVGDTMTVADLCLAALDMSDNTATNLLIDRLGGPQSVTDFLRKIGDPVSRLDRREPELNTFAVGDLRDTTTPDAMVATWQAMLTGDALSSTSRAQLVDWMSAGGVTGALIRASTPDGWQVADRSGSGNFNRNIVAMVKPPGRAPYFIAIFLSDAELDFETRNAAVIDLSRAVMDVVTRR</sequence>
<dbReference type="NCBIfam" id="NF033103">
    <property type="entry name" value="bla_class_A"/>
    <property type="match status" value="1"/>
</dbReference>
<dbReference type="GO" id="GO:0046677">
    <property type="term" value="P:response to antibiotic"/>
    <property type="evidence" value="ECO:0007669"/>
    <property type="project" value="UniProtKB-UniRule"/>
</dbReference>
<dbReference type="Proteomes" id="UP000484076">
    <property type="component" value="Unassembled WGS sequence"/>
</dbReference>
<dbReference type="Pfam" id="PF13354">
    <property type="entry name" value="Beta-lactamase2"/>
    <property type="match status" value="1"/>
</dbReference>
<name>A0A8X8GZY0_9RHOB</name>
<feature type="signal peptide" evidence="7">
    <location>
        <begin position="1"/>
        <end position="27"/>
    </location>
</feature>
<dbReference type="GO" id="GO:0008800">
    <property type="term" value="F:beta-lactamase activity"/>
    <property type="evidence" value="ECO:0007669"/>
    <property type="project" value="UniProtKB-UniRule"/>
</dbReference>
<keyword evidence="4 6" id="KW-0378">Hydrolase</keyword>
<accession>A0A8X8GZY0</accession>
<dbReference type="PRINTS" id="PR00118">
    <property type="entry name" value="BLACTAMASEA"/>
</dbReference>